<sequence>SQVLRPHELSYKARAVGPRPHFKRPAVGPPSREARYADVFHQLDIDPLSQALNPAIIGNYVSEMGKVYGRNITGLTFKSQRRLGKAVRRAKMMGVIPVLSQPVRGPSWPGFIKHK</sequence>
<feature type="non-terminal residue" evidence="1">
    <location>
        <position position="1"/>
    </location>
</feature>
<accession>A0ACD3BCF6</accession>
<reference evidence="1 2" key="1">
    <citation type="journal article" date="2019" name="Nat. Ecol. Evol.">
        <title>Megaphylogeny resolves global patterns of mushroom evolution.</title>
        <authorList>
            <person name="Varga T."/>
            <person name="Krizsan K."/>
            <person name="Foldi C."/>
            <person name="Dima B."/>
            <person name="Sanchez-Garcia M."/>
            <person name="Sanchez-Ramirez S."/>
            <person name="Szollosi G.J."/>
            <person name="Szarkandi J.G."/>
            <person name="Papp V."/>
            <person name="Albert L."/>
            <person name="Andreopoulos W."/>
            <person name="Angelini C."/>
            <person name="Antonin V."/>
            <person name="Barry K.W."/>
            <person name="Bougher N.L."/>
            <person name="Buchanan P."/>
            <person name="Buyck B."/>
            <person name="Bense V."/>
            <person name="Catcheside P."/>
            <person name="Chovatia M."/>
            <person name="Cooper J."/>
            <person name="Damon W."/>
            <person name="Desjardin D."/>
            <person name="Finy P."/>
            <person name="Geml J."/>
            <person name="Haridas S."/>
            <person name="Hughes K."/>
            <person name="Justo A."/>
            <person name="Karasinski D."/>
            <person name="Kautmanova I."/>
            <person name="Kiss B."/>
            <person name="Kocsube S."/>
            <person name="Kotiranta H."/>
            <person name="LaButti K.M."/>
            <person name="Lechner B.E."/>
            <person name="Liimatainen K."/>
            <person name="Lipzen A."/>
            <person name="Lukacs Z."/>
            <person name="Mihaltcheva S."/>
            <person name="Morgado L.N."/>
            <person name="Niskanen T."/>
            <person name="Noordeloos M.E."/>
            <person name="Ohm R.A."/>
            <person name="Ortiz-Santana B."/>
            <person name="Ovrebo C."/>
            <person name="Racz N."/>
            <person name="Riley R."/>
            <person name="Savchenko A."/>
            <person name="Shiryaev A."/>
            <person name="Soop K."/>
            <person name="Spirin V."/>
            <person name="Szebenyi C."/>
            <person name="Tomsovsky M."/>
            <person name="Tulloss R.E."/>
            <person name="Uehling J."/>
            <person name="Grigoriev I.V."/>
            <person name="Vagvolgyi C."/>
            <person name="Papp T."/>
            <person name="Martin F.M."/>
            <person name="Miettinen O."/>
            <person name="Hibbett D.S."/>
            <person name="Nagy L.G."/>
        </authorList>
    </citation>
    <scope>NUCLEOTIDE SEQUENCE [LARGE SCALE GENOMIC DNA]</scope>
    <source>
        <strain evidence="1 2">NL-1719</strain>
    </source>
</reference>
<organism evidence="1 2">
    <name type="scientific">Pluteus cervinus</name>
    <dbReference type="NCBI Taxonomy" id="181527"/>
    <lineage>
        <taxon>Eukaryota</taxon>
        <taxon>Fungi</taxon>
        <taxon>Dikarya</taxon>
        <taxon>Basidiomycota</taxon>
        <taxon>Agaricomycotina</taxon>
        <taxon>Agaricomycetes</taxon>
        <taxon>Agaricomycetidae</taxon>
        <taxon>Agaricales</taxon>
        <taxon>Pluteineae</taxon>
        <taxon>Pluteaceae</taxon>
        <taxon>Pluteus</taxon>
    </lineage>
</organism>
<gene>
    <name evidence="1" type="ORF">BDN72DRAFT_756978</name>
</gene>
<evidence type="ECO:0000313" key="2">
    <source>
        <dbReference type="Proteomes" id="UP000308600"/>
    </source>
</evidence>
<evidence type="ECO:0000313" key="1">
    <source>
        <dbReference type="EMBL" id="TFK75763.1"/>
    </source>
</evidence>
<name>A0ACD3BCF6_9AGAR</name>
<proteinExistence type="predicted"/>
<keyword evidence="2" id="KW-1185">Reference proteome</keyword>
<dbReference type="EMBL" id="ML208261">
    <property type="protein sequence ID" value="TFK75763.1"/>
    <property type="molecule type" value="Genomic_DNA"/>
</dbReference>
<dbReference type="Proteomes" id="UP000308600">
    <property type="component" value="Unassembled WGS sequence"/>
</dbReference>
<protein>
    <submittedName>
        <fullName evidence="1">Uncharacterized protein</fullName>
    </submittedName>
</protein>